<dbReference type="EMBL" id="JAUJYO010000011">
    <property type="protein sequence ID" value="KAK1305305.1"/>
    <property type="molecule type" value="Genomic_DNA"/>
</dbReference>
<reference evidence="9" key="1">
    <citation type="journal article" date="2023" name="Nat. Commun.">
        <title>Diploid and tetraploid genomes of Acorus and the evolution of monocots.</title>
        <authorList>
            <person name="Ma L."/>
            <person name="Liu K.W."/>
            <person name="Li Z."/>
            <person name="Hsiao Y.Y."/>
            <person name="Qi Y."/>
            <person name="Fu T."/>
            <person name="Tang G.D."/>
            <person name="Zhang D."/>
            <person name="Sun W.H."/>
            <person name="Liu D.K."/>
            <person name="Li Y."/>
            <person name="Chen G.Z."/>
            <person name="Liu X.D."/>
            <person name="Liao X.Y."/>
            <person name="Jiang Y.T."/>
            <person name="Yu X."/>
            <person name="Hao Y."/>
            <person name="Huang J."/>
            <person name="Zhao X.W."/>
            <person name="Ke S."/>
            <person name="Chen Y.Y."/>
            <person name="Wu W.L."/>
            <person name="Hsu J.L."/>
            <person name="Lin Y.F."/>
            <person name="Huang M.D."/>
            <person name="Li C.Y."/>
            <person name="Huang L."/>
            <person name="Wang Z.W."/>
            <person name="Zhao X."/>
            <person name="Zhong W.Y."/>
            <person name="Peng D.H."/>
            <person name="Ahmad S."/>
            <person name="Lan S."/>
            <person name="Zhang J.S."/>
            <person name="Tsai W.C."/>
            <person name="Van de Peer Y."/>
            <person name="Liu Z.J."/>
        </authorList>
    </citation>
    <scope>NUCLEOTIDE SEQUENCE</scope>
    <source>
        <strain evidence="9">CP</strain>
    </source>
</reference>
<comment type="caution">
    <text evidence="9">The sequence shown here is derived from an EMBL/GenBank/DDBJ whole genome shotgun (WGS) entry which is preliminary data.</text>
</comment>
<gene>
    <name evidence="9" type="ORF">QJS10_CPB11g02152</name>
</gene>
<comment type="subcellular location">
    <subcellularLocation>
        <location evidence="1">Membrane</location>
        <topology evidence="1">Single-pass membrane protein</topology>
    </subcellularLocation>
</comment>
<accession>A0AAV9DW57</accession>
<dbReference type="AlphaFoldDB" id="A0AAV9DW57"/>
<dbReference type="PANTHER" id="PTHR21461">
    <property type="entry name" value="GLYCOSYLTRANSFERASE FAMILY 92 PROTEIN"/>
    <property type="match status" value="1"/>
</dbReference>
<evidence type="ECO:0000313" key="9">
    <source>
        <dbReference type="EMBL" id="KAK1305305.1"/>
    </source>
</evidence>
<protein>
    <recommendedName>
        <fullName evidence="8">Glycosyltransferase family 92 protein</fullName>
        <ecNumber evidence="8">2.4.1.-</ecNumber>
    </recommendedName>
</protein>
<evidence type="ECO:0000256" key="7">
    <source>
        <dbReference type="ARBA" id="ARBA00023136"/>
    </source>
</evidence>
<dbReference type="GO" id="GO:0005737">
    <property type="term" value="C:cytoplasm"/>
    <property type="evidence" value="ECO:0007669"/>
    <property type="project" value="TreeGrafter"/>
</dbReference>
<dbReference type="GO" id="GO:0016020">
    <property type="term" value="C:membrane"/>
    <property type="evidence" value="ECO:0007669"/>
    <property type="project" value="UniProtKB-SubCell"/>
</dbReference>
<organism evidence="9 10">
    <name type="scientific">Acorus calamus</name>
    <name type="common">Sweet flag</name>
    <dbReference type="NCBI Taxonomy" id="4465"/>
    <lineage>
        <taxon>Eukaryota</taxon>
        <taxon>Viridiplantae</taxon>
        <taxon>Streptophyta</taxon>
        <taxon>Embryophyta</taxon>
        <taxon>Tracheophyta</taxon>
        <taxon>Spermatophyta</taxon>
        <taxon>Magnoliopsida</taxon>
        <taxon>Liliopsida</taxon>
        <taxon>Acoraceae</taxon>
        <taxon>Acorus</taxon>
    </lineage>
</organism>
<evidence type="ECO:0000256" key="6">
    <source>
        <dbReference type="ARBA" id="ARBA00022989"/>
    </source>
</evidence>
<evidence type="ECO:0000256" key="5">
    <source>
        <dbReference type="ARBA" id="ARBA00022692"/>
    </source>
</evidence>
<dbReference type="Proteomes" id="UP001180020">
    <property type="component" value="Unassembled WGS sequence"/>
</dbReference>
<dbReference type="Pfam" id="PF01697">
    <property type="entry name" value="Glyco_transf_92"/>
    <property type="match status" value="1"/>
</dbReference>
<keyword evidence="5" id="KW-0812">Transmembrane</keyword>
<name>A0AAV9DW57_ACOCL</name>
<dbReference type="GO" id="GO:0016757">
    <property type="term" value="F:glycosyltransferase activity"/>
    <property type="evidence" value="ECO:0007669"/>
    <property type="project" value="UniProtKB-UniRule"/>
</dbReference>
<evidence type="ECO:0000256" key="2">
    <source>
        <dbReference type="ARBA" id="ARBA00007647"/>
    </source>
</evidence>
<evidence type="ECO:0000256" key="4">
    <source>
        <dbReference type="ARBA" id="ARBA00022679"/>
    </source>
</evidence>
<keyword evidence="3 8" id="KW-0328">Glycosyltransferase</keyword>
<dbReference type="InterPro" id="IPR008166">
    <property type="entry name" value="Glyco_transf_92"/>
</dbReference>
<dbReference type="EC" id="2.4.1.-" evidence="8"/>
<dbReference type="PANTHER" id="PTHR21461:SF69">
    <property type="entry name" value="GLYCOSYLTRANSFERASE FAMILY 92 PROTEIN"/>
    <property type="match status" value="1"/>
</dbReference>
<evidence type="ECO:0000313" key="10">
    <source>
        <dbReference type="Proteomes" id="UP001180020"/>
    </source>
</evidence>
<reference evidence="9" key="2">
    <citation type="submission" date="2023-06" db="EMBL/GenBank/DDBJ databases">
        <authorList>
            <person name="Ma L."/>
            <person name="Liu K.-W."/>
            <person name="Li Z."/>
            <person name="Hsiao Y.-Y."/>
            <person name="Qi Y."/>
            <person name="Fu T."/>
            <person name="Tang G."/>
            <person name="Zhang D."/>
            <person name="Sun W.-H."/>
            <person name="Liu D.-K."/>
            <person name="Li Y."/>
            <person name="Chen G.-Z."/>
            <person name="Liu X.-D."/>
            <person name="Liao X.-Y."/>
            <person name="Jiang Y.-T."/>
            <person name="Yu X."/>
            <person name="Hao Y."/>
            <person name="Huang J."/>
            <person name="Zhao X.-W."/>
            <person name="Ke S."/>
            <person name="Chen Y.-Y."/>
            <person name="Wu W.-L."/>
            <person name="Hsu J.-L."/>
            <person name="Lin Y.-F."/>
            <person name="Huang M.-D."/>
            <person name="Li C.-Y."/>
            <person name="Huang L."/>
            <person name="Wang Z.-W."/>
            <person name="Zhao X."/>
            <person name="Zhong W.-Y."/>
            <person name="Peng D.-H."/>
            <person name="Ahmad S."/>
            <person name="Lan S."/>
            <person name="Zhang J.-S."/>
            <person name="Tsai W.-C."/>
            <person name="Van De Peer Y."/>
            <person name="Liu Z.-J."/>
        </authorList>
    </citation>
    <scope>NUCLEOTIDE SEQUENCE</scope>
    <source>
        <strain evidence="9">CP</strain>
        <tissue evidence="9">Leaves</tissue>
    </source>
</reference>
<evidence type="ECO:0000256" key="8">
    <source>
        <dbReference type="RuleBase" id="RU366017"/>
    </source>
</evidence>
<proteinExistence type="inferred from homology"/>
<evidence type="ECO:0000256" key="3">
    <source>
        <dbReference type="ARBA" id="ARBA00022676"/>
    </source>
</evidence>
<dbReference type="InterPro" id="IPR029044">
    <property type="entry name" value="Nucleotide-diphossugar_trans"/>
</dbReference>
<sequence>MRSKVRAAAFFVGFLTFLVCASVYLRLFRYVSSSSSASIAAASDYSATLRRHPHLHLTIDDDRAPSASSSPHLHPSAAVLLPDWQALLLLPPDSPPPSPSPLFCLFSDNSTSSATPAGLLPFSLRHSFLCPLPPSVRRHRPFLTPRLLPSSDPILEPLDPSPELMRWTSIAYESLSTPDDVIVFAKGVNSRQGVNRRPSDLLCLFSDGSTTAVTTSAQEVFRCPHPSPPPLPDRTVQVSLKILSENRVIPSVASYRRRPLARADSSPPPQKSLLCACTMVYNVAKFLPEWVTYHASIGVDRFILYDNMSDDDLKGVVDKLKRENHNNITTYRWPWPKTQEAGFSHCLTLHRDTCHWIAFIDVDEFLFSPAWANSPRPSKSMLGSTLARQGPSIGQVTFGCDEFGPSDLKAHPMDGVTQGYTCRRSAEQRHKSIVRPGAVDLSLVNVVHHFKVREGVYKVRRLGRHEGVVKHYKYQAWPEFKAKFRRRVSAYVVDWTQTVNKDSKDRAPGLGFAPVEPARWARMFCEVNDTGLRDVTRRWFRVGSGRLAWEL</sequence>
<keyword evidence="10" id="KW-1185">Reference proteome</keyword>
<dbReference type="SUPFAM" id="SSF53448">
    <property type="entry name" value="Nucleotide-diphospho-sugar transferases"/>
    <property type="match status" value="1"/>
</dbReference>
<comment type="similarity">
    <text evidence="2 8">Belongs to the glycosyltransferase 92 family.</text>
</comment>
<keyword evidence="7" id="KW-0472">Membrane</keyword>
<evidence type="ECO:0000256" key="1">
    <source>
        <dbReference type="ARBA" id="ARBA00004167"/>
    </source>
</evidence>
<keyword evidence="6" id="KW-1133">Transmembrane helix</keyword>
<keyword evidence="4 8" id="KW-0808">Transferase</keyword>